<protein>
    <submittedName>
        <fullName evidence="1">Uncharacterized protein</fullName>
    </submittedName>
</protein>
<organism evidence="1">
    <name type="scientific">marine sediment metagenome</name>
    <dbReference type="NCBI Taxonomy" id="412755"/>
    <lineage>
        <taxon>unclassified sequences</taxon>
        <taxon>metagenomes</taxon>
        <taxon>ecological metagenomes</taxon>
    </lineage>
</organism>
<dbReference type="EMBL" id="LAZR01011573">
    <property type="protein sequence ID" value="KKM60989.1"/>
    <property type="molecule type" value="Genomic_DNA"/>
</dbReference>
<accession>A0A0F9IUF5</accession>
<dbReference type="AlphaFoldDB" id="A0A0F9IUF5"/>
<evidence type="ECO:0000313" key="1">
    <source>
        <dbReference type="EMBL" id="KKM60989.1"/>
    </source>
</evidence>
<reference evidence="1" key="1">
    <citation type="journal article" date="2015" name="Nature">
        <title>Complex archaea that bridge the gap between prokaryotes and eukaryotes.</title>
        <authorList>
            <person name="Spang A."/>
            <person name="Saw J.H."/>
            <person name="Jorgensen S.L."/>
            <person name="Zaremba-Niedzwiedzka K."/>
            <person name="Martijn J."/>
            <person name="Lind A.E."/>
            <person name="van Eijk R."/>
            <person name="Schleper C."/>
            <person name="Guy L."/>
            <person name="Ettema T.J."/>
        </authorList>
    </citation>
    <scope>NUCLEOTIDE SEQUENCE</scope>
</reference>
<gene>
    <name evidence="1" type="ORF">LCGC14_1536250</name>
</gene>
<proteinExistence type="predicted"/>
<comment type="caution">
    <text evidence="1">The sequence shown here is derived from an EMBL/GenBank/DDBJ whole genome shotgun (WGS) entry which is preliminary data.</text>
</comment>
<name>A0A0F9IUF5_9ZZZZ</name>
<sequence>MRLQELKEDKDLSELPLDTVKDLEKNVREGAKDTEQDWANAMELANKAYEVVGVQRPTPSLQAAWKQYEGLIQTACEELSKHRGLDGKWRMTSVHNS</sequence>